<dbReference type="KEGG" id="est:DN752_05740"/>
<sequence length="291" mass="32813">MNKFKLIIVVMLVTLTSCSAHTDELQMAHDTTTRSFRVASYNIRYNPPSDEESGNGWDVRKGPLSELILRHRFDLVATQEGDEGQLANLMELLPGFDYVGFPYGGNDMHLCATLYKKDLFSVIDKGVFWFSETPEVPSIGWDATDRRICTWTKFNVKGTEKEFYVFNVHFYWRLEIAKKESGPLLAKKIKEISNGTPVIVMGDFNSTENTSQIKAIKETVMDAFDVTQSPREGVIGTNLGGGVFQGNVKNRIDYIFVSSEFTVEDYKVISDTYGTGKYPSDHLPVTSMVSF</sequence>
<keyword evidence="3" id="KW-0540">Nuclease</keyword>
<keyword evidence="3" id="KW-0378">Hydrolase</keyword>
<dbReference type="Gene3D" id="3.60.10.10">
    <property type="entry name" value="Endonuclease/exonuclease/phosphatase"/>
    <property type="match status" value="1"/>
</dbReference>
<dbReference type="InterPro" id="IPR050410">
    <property type="entry name" value="CCR4/nocturin_mRNA_transcr"/>
</dbReference>
<dbReference type="Proteomes" id="UP000248688">
    <property type="component" value="Chromosome"/>
</dbReference>
<dbReference type="OrthoDB" id="9793162at2"/>
<evidence type="ECO:0000313" key="3">
    <source>
        <dbReference type="EMBL" id="AWW29662.1"/>
    </source>
</evidence>
<name>A0A2Z4IEZ8_9BACT</name>
<dbReference type="RefSeq" id="WP_112783060.1">
    <property type="nucleotide sequence ID" value="NZ_CP030041.1"/>
</dbReference>
<dbReference type="InterPro" id="IPR036691">
    <property type="entry name" value="Endo/exonu/phosph_ase_sf"/>
</dbReference>
<dbReference type="SUPFAM" id="SSF56219">
    <property type="entry name" value="DNase I-like"/>
    <property type="match status" value="1"/>
</dbReference>
<feature type="domain" description="Endonuclease/exonuclease/phosphatase" evidence="2">
    <location>
        <begin position="39"/>
        <end position="282"/>
    </location>
</feature>
<evidence type="ECO:0000259" key="2">
    <source>
        <dbReference type="Pfam" id="PF03372"/>
    </source>
</evidence>
<dbReference type="Pfam" id="PF03372">
    <property type="entry name" value="Exo_endo_phos"/>
    <property type="match status" value="1"/>
</dbReference>
<proteinExistence type="predicted"/>
<dbReference type="PANTHER" id="PTHR12121">
    <property type="entry name" value="CARBON CATABOLITE REPRESSOR PROTEIN 4"/>
    <property type="match status" value="1"/>
</dbReference>
<dbReference type="CDD" id="cd09083">
    <property type="entry name" value="EEP-1"/>
    <property type="match status" value="1"/>
</dbReference>
<dbReference type="AlphaFoldDB" id="A0A2Z4IEZ8"/>
<keyword evidence="1" id="KW-0732">Signal</keyword>
<keyword evidence="4" id="KW-1185">Reference proteome</keyword>
<dbReference type="EMBL" id="CP030041">
    <property type="protein sequence ID" value="AWW29662.1"/>
    <property type="molecule type" value="Genomic_DNA"/>
</dbReference>
<dbReference type="GO" id="GO:0000175">
    <property type="term" value="F:3'-5'-RNA exonuclease activity"/>
    <property type="evidence" value="ECO:0007669"/>
    <property type="project" value="TreeGrafter"/>
</dbReference>
<feature type="chain" id="PRO_5016270554" evidence="1">
    <location>
        <begin position="23"/>
        <end position="291"/>
    </location>
</feature>
<feature type="signal peptide" evidence="1">
    <location>
        <begin position="1"/>
        <end position="22"/>
    </location>
</feature>
<organism evidence="3 4">
    <name type="scientific">Echinicola strongylocentroti</name>
    <dbReference type="NCBI Taxonomy" id="1795355"/>
    <lineage>
        <taxon>Bacteria</taxon>
        <taxon>Pseudomonadati</taxon>
        <taxon>Bacteroidota</taxon>
        <taxon>Cytophagia</taxon>
        <taxon>Cytophagales</taxon>
        <taxon>Cyclobacteriaceae</taxon>
        <taxon>Echinicola</taxon>
    </lineage>
</organism>
<protein>
    <submittedName>
        <fullName evidence="3">Endonuclease</fullName>
    </submittedName>
</protein>
<dbReference type="PANTHER" id="PTHR12121:SF36">
    <property type="entry name" value="ENDONUCLEASE_EXONUCLEASE_PHOSPHATASE DOMAIN-CONTAINING PROTEIN"/>
    <property type="match status" value="1"/>
</dbReference>
<accession>A0A2Z4IEZ8</accession>
<keyword evidence="3" id="KW-0255">Endonuclease</keyword>
<gene>
    <name evidence="3" type="ORF">DN752_05740</name>
</gene>
<dbReference type="InterPro" id="IPR005135">
    <property type="entry name" value="Endo/exonuclease/phosphatase"/>
</dbReference>
<reference evidence="3 4" key="1">
    <citation type="submission" date="2018-06" db="EMBL/GenBank/DDBJ databases">
        <title>Echinicola strongylocentroti sp. nov., isolated from a sea urchin Strongylocentrotus intermedius.</title>
        <authorList>
            <person name="Bae S.S."/>
        </authorList>
    </citation>
    <scope>NUCLEOTIDE SEQUENCE [LARGE SCALE GENOMIC DNA]</scope>
    <source>
        <strain evidence="3 4">MEBiC08714</strain>
    </source>
</reference>
<dbReference type="GO" id="GO:0004519">
    <property type="term" value="F:endonuclease activity"/>
    <property type="evidence" value="ECO:0007669"/>
    <property type="project" value="UniProtKB-KW"/>
</dbReference>
<evidence type="ECO:0000313" key="4">
    <source>
        <dbReference type="Proteomes" id="UP000248688"/>
    </source>
</evidence>
<evidence type="ECO:0000256" key="1">
    <source>
        <dbReference type="SAM" id="SignalP"/>
    </source>
</evidence>
<dbReference type="PROSITE" id="PS51257">
    <property type="entry name" value="PROKAR_LIPOPROTEIN"/>
    <property type="match status" value="1"/>
</dbReference>